<keyword evidence="3" id="KW-0678">Repressor</keyword>
<sequence>MENIMKIGNSPDIAATAVGTEKSAAGQAGRAPAPGAGAASGAKNAPQASATIQLSSTATKLLSGVSEDGSFDAAKVSRISQAITDGKFTVNAEAIADKLITNAQELMGRMAPH</sequence>
<dbReference type="AlphaFoldDB" id="A0A840LBN9"/>
<comment type="function">
    <text evidence="7">Responsible for the coupling of flagellin expression to flagellar assembly by preventing expression of the flagellin genes when a component of the middle class of proteins is defective. It negatively regulates flagellar genes by inhibiting the activity of FliA by directly binding to FliA.</text>
</comment>
<feature type="domain" description="Anti-sigma-28 factor FlgM C-terminal" evidence="10">
    <location>
        <begin position="52"/>
        <end position="100"/>
    </location>
</feature>
<evidence type="ECO:0000313" key="12">
    <source>
        <dbReference type="Proteomes" id="UP000562027"/>
    </source>
</evidence>
<dbReference type="SUPFAM" id="SSF101498">
    <property type="entry name" value="Anti-sigma factor FlgM"/>
    <property type="match status" value="1"/>
</dbReference>
<organism evidence="11 12">
    <name type="scientific">Roseateles oligotrophus</name>
    <dbReference type="NCBI Taxonomy" id="1769250"/>
    <lineage>
        <taxon>Bacteria</taxon>
        <taxon>Pseudomonadati</taxon>
        <taxon>Pseudomonadota</taxon>
        <taxon>Betaproteobacteria</taxon>
        <taxon>Burkholderiales</taxon>
        <taxon>Sphaerotilaceae</taxon>
        <taxon>Roseateles</taxon>
    </lineage>
</organism>
<dbReference type="Proteomes" id="UP000562027">
    <property type="component" value="Unassembled WGS sequence"/>
</dbReference>
<evidence type="ECO:0000256" key="5">
    <source>
        <dbReference type="ARBA" id="ARBA00023015"/>
    </source>
</evidence>
<keyword evidence="5" id="KW-0805">Transcription regulation</keyword>
<evidence type="ECO:0000256" key="8">
    <source>
        <dbReference type="ARBA" id="ARBA00030117"/>
    </source>
</evidence>
<evidence type="ECO:0000256" key="9">
    <source>
        <dbReference type="SAM" id="MobiDB-lite"/>
    </source>
</evidence>
<dbReference type="EMBL" id="JACHLP010000004">
    <property type="protein sequence ID" value="MBB4843608.1"/>
    <property type="molecule type" value="Genomic_DNA"/>
</dbReference>
<evidence type="ECO:0000256" key="7">
    <source>
        <dbReference type="ARBA" id="ARBA00024739"/>
    </source>
</evidence>
<evidence type="ECO:0000259" key="10">
    <source>
        <dbReference type="Pfam" id="PF04316"/>
    </source>
</evidence>
<dbReference type="NCBIfam" id="TIGR03824">
    <property type="entry name" value="FlgM_jcvi"/>
    <property type="match status" value="1"/>
</dbReference>
<proteinExistence type="inferred from homology"/>
<evidence type="ECO:0000256" key="1">
    <source>
        <dbReference type="ARBA" id="ARBA00005322"/>
    </source>
</evidence>
<dbReference type="InterPro" id="IPR007412">
    <property type="entry name" value="FlgM"/>
</dbReference>
<dbReference type="InterPro" id="IPR035890">
    <property type="entry name" value="Anti-sigma-28_factor_FlgM_sf"/>
</dbReference>
<name>A0A840LBN9_9BURK</name>
<reference evidence="11 12" key="1">
    <citation type="submission" date="2020-08" db="EMBL/GenBank/DDBJ databases">
        <title>Functional genomics of gut bacteria from endangered species of beetles.</title>
        <authorList>
            <person name="Carlos-Shanley C."/>
        </authorList>
    </citation>
    <scope>NUCLEOTIDE SEQUENCE [LARGE SCALE GENOMIC DNA]</scope>
    <source>
        <strain evidence="11 12">S00239</strain>
    </source>
</reference>
<evidence type="ECO:0000256" key="3">
    <source>
        <dbReference type="ARBA" id="ARBA00022491"/>
    </source>
</evidence>
<keyword evidence="12" id="KW-1185">Reference proteome</keyword>
<dbReference type="InterPro" id="IPR031316">
    <property type="entry name" value="FlgM_C"/>
</dbReference>
<keyword evidence="4" id="KW-1005">Bacterial flagellum biogenesis</keyword>
<dbReference type="GO" id="GO:0045892">
    <property type="term" value="P:negative regulation of DNA-templated transcription"/>
    <property type="evidence" value="ECO:0007669"/>
    <property type="project" value="InterPro"/>
</dbReference>
<feature type="region of interest" description="Disordered" evidence="9">
    <location>
        <begin position="18"/>
        <end position="46"/>
    </location>
</feature>
<comment type="caution">
    <text evidence="11">The sequence shown here is derived from an EMBL/GenBank/DDBJ whole genome shotgun (WGS) entry which is preliminary data.</text>
</comment>
<dbReference type="Pfam" id="PF04316">
    <property type="entry name" value="FlgM"/>
    <property type="match status" value="1"/>
</dbReference>
<keyword evidence="11" id="KW-0966">Cell projection</keyword>
<keyword evidence="11" id="KW-0969">Cilium</keyword>
<feature type="compositionally biased region" description="Low complexity" evidence="9">
    <location>
        <begin position="23"/>
        <end position="46"/>
    </location>
</feature>
<keyword evidence="6" id="KW-0804">Transcription</keyword>
<gene>
    <name evidence="11" type="ORF">HNP55_002131</name>
</gene>
<accession>A0A840LBN9</accession>
<dbReference type="RefSeq" id="WP_246448348.1">
    <property type="nucleotide sequence ID" value="NZ_JACHLP010000004.1"/>
</dbReference>
<evidence type="ECO:0000313" key="11">
    <source>
        <dbReference type="EMBL" id="MBB4843608.1"/>
    </source>
</evidence>
<protein>
    <recommendedName>
        <fullName evidence="2">Negative regulator of flagellin synthesis</fullName>
    </recommendedName>
    <alternativeName>
        <fullName evidence="8">Anti-sigma-28 factor</fullName>
    </alternativeName>
</protein>
<evidence type="ECO:0000256" key="4">
    <source>
        <dbReference type="ARBA" id="ARBA00022795"/>
    </source>
</evidence>
<comment type="similarity">
    <text evidence="1">Belongs to the FlgM family.</text>
</comment>
<evidence type="ECO:0000256" key="6">
    <source>
        <dbReference type="ARBA" id="ARBA00023163"/>
    </source>
</evidence>
<keyword evidence="11" id="KW-0282">Flagellum</keyword>
<dbReference type="GO" id="GO:0044781">
    <property type="term" value="P:bacterial-type flagellum organization"/>
    <property type="evidence" value="ECO:0007669"/>
    <property type="project" value="UniProtKB-KW"/>
</dbReference>
<evidence type="ECO:0000256" key="2">
    <source>
        <dbReference type="ARBA" id="ARBA00017823"/>
    </source>
</evidence>